<dbReference type="Pfam" id="PF02771">
    <property type="entry name" value="Acyl-CoA_dh_N"/>
    <property type="match status" value="1"/>
</dbReference>
<dbReference type="GO" id="GO:0003995">
    <property type="term" value="F:acyl-CoA dehydrogenase activity"/>
    <property type="evidence" value="ECO:0007669"/>
    <property type="project" value="TreeGrafter"/>
</dbReference>
<dbReference type="InterPro" id="IPR009075">
    <property type="entry name" value="AcylCo_DH/oxidase_C"/>
</dbReference>
<keyword evidence="5" id="KW-0560">Oxidoreductase</keyword>
<dbReference type="GO" id="GO:0050660">
    <property type="term" value="F:flavin adenine dinucleotide binding"/>
    <property type="evidence" value="ECO:0007669"/>
    <property type="project" value="InterPro"/>
</dbReference>
<dbReference type="InterPro" id="IPR013786">
    <property type="entry name" value="AcylCoA_DH/ox_N"/>
</dbReference>
<evidence type="ECO:0000256" key="3">
    <source>
        <dbReference type="ARBA" id="ARBA00022630"/>
    </source>
</evidence>
<evidence type="ECO:0000256" key="5">
    <source>
        <dbReference type="ARBA" id="ARBA00023002"/>
    </source>
</evidence>
<evidence type="ECO:0000256" key="4">
    <source>
        <dbReference type="ARBA" id="ARBA00022827"/>
    </source>
</evidence>
<sequence length="337" mass="34905">MDLSLSDEQRQLVDSFAALYARESTSERIPAAEPVGFDAALWLALRETGVVEMAVPERDGGWGASVLELALVAEQHGRATGSAPVIEAQVAAWLLAACGVPGAELLAAAMSGQKLITFAPRPYVGPHLGLVPAGAVADVVIALVGDRLVASSIDERTVVDNLGTLPLADVSAAPDAVTLAEGAEAVALHSSALDRWLALTAAELVGIGGRAVDVGAQYAKERKAFGVAIGSFQAVSHPLADSATAIDGARLLAFEAACAFTDETDRETELSAMAFAFAAESARDATRTSLHVHGGYGFGMEADVQLYYRRARGLTMVYGDPLTALDRVADARYGAAG</sequence>
<keyword evidence="4" id="KW-0274">FAD</keyword>
<evidence type="ECO:0000313" key="8">
    <source>
        <dbReference type="EMBL" id="ORW21224.1"/>
    </source>
</evidence>
<dbReference type="PANTHER" id="PTHR43884:SF20">
    <property type="entry name" value="ACYL-COA DEHYDROGENASE FADE28"/>
    <property type="match status" value="1"/>
</dbReference>
<dbReference type="Gene3D" id="1.20.140.10">
    <property type="entry name" value="Butyryl-CoA Dehydrogenase, subunit A, domain 3"/>
    <property type="match status" value="1"/>
</dbReference>
<dbReference type="SUPFAM" id="SSF56645">
    <property type="entry name" value="Acyl-CoA dehydrogenase NM domain-like"/>
    <property type="match status" value="1"/>
</dbReference>
<feature type="domain" description="Acyl-CoA dehydrogenase/oxidase N-terminal" evidence="7">
    <location>
        <begin position="6"/>
        <end position="99"/>
    </location>
</feature>
<evidence type="ECO:0000256" key="2">
    <source>
        <dbReference type="ARBA" id="ARBA00009347"/>
    </source>
</evidence>
<protein>
    <submittedName>
        <fullName evidence="8">Acyl-CoA dehydrogenase</fullName>
    </submittedName>
</protein>
<comment type="caution">
    <text evidence="8">The sequence shown here is derived from an EMBL/GenBank/DDBJ whole genome shotgun (WGS) entry which is preliminary data.</text>
</comment>
<dbReference type="STRING" id="1782.AWC18_10070"/>
<evidence type="ECO:0000259" key="6">
    <source>
        <dbReference type="Pfam" id="PF00441"/>
    </source>
</evidence>
<dbReference type="InterPro" id="IPR037069">
    <property type="entry name" value="AcylCoA_DH/ox_N_sf"/>
</dbReference>
<dbReference type="EMBL" id="LQPI01000040">
    <property type="protein sequence ID" value="ORW21224.1"/>
    <property type="molecule type" value="Genomic_DNA"/>
</dbReference>
<dbReference type="Gene3D" id="1.10.540.10">
    <property type="entry name" value="Acyl-CoA dehydrogenase/oxidase, N-terminal domain"/>
    <property type="match status" value="1"/>
</dbReference>
<organism evidence="8 9">
    <name type="scientific">Mycolicibacter nonchromogenicus</name>
    <name type="common">Mycobacterium nonchromogenicum</name>
    <dbReference type="NCBI Taxonomy" id="1782"/>
    <lineage>
        <taxon>Bacteria</taxon>
        <taxon>Bacillati</taxon>
        <taxon>Actinomycetota</taxon>
        <taxon>Actinomycetes</taxon>
        <taxon>Mycobacteriales</taxon>
        <taxon>Mycobacteriaceae</taxon>
        <taxon>Mycolicibacter</taxon>
    </lineage>
</organism>
<dbReference type="RefSeq" id="WP_085138593.1">
    <property type="nucleotide sequence ID" value="NZ_LQPI01000040.1"/>
</dbReference>
<comment type="cofactor">
    <cofactor evidence="1">
        <name>FAD</name>
        <dbReference type="ChEBI" id="CHEBI:57692"/>
    </cofactor>
</comment>
<accession>A0A1X1ZCV0</accession>
<dbReference type="PANTHER" id="PTHR43884">
    <property type="entry name" value="ACYL-COA DEHYDROGENASE"/>
    <property type="match status" value="1"/>
</dbReference>
<feature type="domain" description="Acyl-CoA dehydrogenase/oxidase C-terminal" evidence="6">
    <location>
        <begin position="198"/>
        <end position="320"/>
    </location>
</feature>
<comment type="similarity">
    <text evidence="2">Belongs to the acyl-CoA dehydrogenase family.</text>
</comment>
<dbReference type="InterPro" id="IPR036250">
    <property type="entry name" value="AcylCo_DH-like_C"/>
</dbReference>
<dbReference type="AlphaFoldDB" id="A0A1X1ZCV0"/>
<keyword evidence="9" id="KW-1185">Reference proteome</keyword>
<reference evidence="8 9" key="1">
    <citation type="submission" date="2016-01" db="EMBL/GenBank/DDBJ databases">
        <title>The new phylogeny of the genus Mycobacterium.</title>
        <authorList>
            <person name="Tarcisio F."/>
            <person name="Conor M."/>
            <person name="Antonella G."/>
            <person name="Elisabetta G."/>
            <person name="Giulia F.S."/>
            <person name="Sara T."/>
            <person name="Anna F."/>
            <person name="Clotilde B."/>
            <person name="Roberto B."/>
            <person name="Veronica D.S."/>
            <person name="Fabio R."/>
            <person name="Monica P."/>
            <person name="Olivier J."/>
            <person name="Enrico T."/>
            <person name="Nicola S."/>
        </authorList>
    </citation>
    <scope>NUCLEOTIDE SEQUENCE [LARGE SCALE GENOMIC DNA]</scope>
    <source>
        <strain evidence="8 9">DSM 44164</strain>
    </source>
</reference>
<dbReference type="Pfam" id="PF00441">
    <property type="entry name" value="Acyl-CoA_dh_1"/>
    <property type="match status" value="1"/>
</dbReference>
<evidence type="ECO:0000313" key="9">
    <source>
        <dbReference type="Proteomes" id="UP000193108"/>
    </source>
</evidence>
<evidence type="ECO:0000256" key="1">
    <source>
        <dbReference type="ARBA" id="ARBA00001974"/>
    </source>
</evidence>
<dbReference type="SUPFAM" id="SSF47203">
    <property type="entry name" value="Acyl-CoA dehydrogenase C-terminal domain-like"/>
    <property type="match status" value="1"/>
</dbReference>
<evidence type="ECO:0000259" key="7">
    <source>
        <dbReference type="Pfam" id="PF02771"/>
    </source>
</evidence>
<proteinExistence type="inferred from homology"/>
<gene>
    <name evidence="8" type="ORF">AWC18_10070</name>
</gene>
<keyword evidence="3" id="KW-0285">Flavoprotein</keyword>
<dbReference type="Proteomes" id="UP000193108">
    <property type="component" value="Unassembled WGS sequence"/>
</dbReference>
<dbReference type="InterPro" id="IPR009100">
    <property type="entry name" value="AcylCoA_DH/oxidase_NM_dom_sf"/>
</dbReference>
<name>A0A1X1ZCV0_MYCNO</name>